<dbReference type="Proteomes" id="UP000218505">
    <property type="component" value="Chromosome"/>
</dbReference>
<dbReference type="GO" id="GO:0008745">
    <property type="term" value="F:N-acetylmuramoyl-L-alanine amidase activity"/>
    <property type="evidence" value="ECO:0007669"/>
    <property type="project" value="InterPro"/>
</dbReference>
<feature type="region of interest" description="Disordered" evidence="1">
    <location>
        <begin position="321"/>
        <end position="405"/>
    </location>
</feature>
<dbReference type="CDD" id="cd06583">
    <property type="entry name" value="PGRP"/>
    <property type="match status" value="1"/>
</dbReference>
<sequence>MGHRGASGGRVRRGCAPVTRRSADSHLDPGGAHPVDAGRTRGAPVPESRGFADAHLPGRGRPRRTVPLGSGLDNTARLVDGEFVVRRRRDGASPPRPARSPLPTPVPLAVDGPWTAYRLLPDVLPLDAGATRDLARRLVDFVALVRTWDLPALLAGAADAHAALGLRAPAVERFPATPPPPPPDELVLAHNDLGAEHVLVDVGTTITGVPDRTGAARCARPPTSACRTATSVPPPHRPSRIVVHHTATDNTHDRSEAHARRLALFFQREHVRRGWGDTGQNRESVGIENEGAHTDRLPTAPQWAALVWLCARVCRSSGIEPTGIDGHRDYRDGAVCPRRRPPRRAPAAARARGRAARRLSAQRGSARSGSVVTSGSSAPSATAGSTARCPSPAPAPARTGASRSR</sequence>
<dbReference type="GO" id="GO:0009253">
    <property type="term" value="P:peptidoglycan catabolic process"/>
    <property type="evidence" value="ECO:0007669"/>
    <property type="project" value="InterPro"/>
</dbReference>
<dbReference type="InterPro" id="IPR036505">
    <property type="entry name" value="Amidase/PGRP_sf"/>
</dbReference>
<name>A0A290ZAM5_9PSEU</name>
<gene>
    <name evidence="3" type="ORF">CNX65_24720</name>
</gene>
<evidence type="ECO:0000313" key="3">
    <source>
        <dbReference type="EMBL" id="ATE56080.1"/>
    </source>
</evidence>
<dbReference type="SUPFAM" id="SSF56112">
    <property type="entry name" value="Protein kinase-like (PK-like)"/>
    <property type="match status" value="1"/>
</dbReference>
<dbReference type="InterPro" id="IPR002502">
    <property type="entry name" value="Amidase_domain"/>
</dbReference>
<evidence type="ECO:0000259" key="2">
    <source>
        <dbReference type="SMART" id="SM00644"/>
    </source>
</evidence>
<organism evidence="3 4">
    <name type="scientific">Actinosynnema pretiosum</name>
    <dbReference type="NCBI Taxonomy" id="42197"/>
    <lineage>
        <taxon>Bacteria</taxon>
        <taxon>Bacillati</taxon>
        <taxon>Actinomycetota</taxon>
        <taxon>Actinomycetes</taxon>
        <taxon>Pseudonocardiales</taxon>
        <taxon>Pseudonocardiaceae</taxon>
        <taxon>Actinosynnema</taxon>
    </lineage>
</organism>
<evidence type="ECO:0000256" key="1">
    <source>
        <dbReference type="SAM" id="MobiDB-lite"/>
    </source>
</evidence>
<dbReference type="AlphaFoldDB" id="A0A290ZAM5"/>
<keyword evidence="4" id="KW-1185">Reference proteome</keyword>
<feature type="region of interest" description="Disordered" evidence="1">
    <location>
        <begin position="213"/>
        <end position="240"/>
    </location>
</feature>
<reference evidence="3" key="1">
    <citation type="submission" date="2017-09" db="EMBL/GenBank/DDBJ databases">
        <title>Complete Genome Sequence of ansamitocin-producing Bacterium Actinosynnema pretiosum X47.</title>
        <authorList>
            <person name="Cao G."/>
            <person name="Zong G."/>
            <person name="Zhong C."/>
            <person name="Fu J."/>
        </authorList>
    </citation>
    <scope>NUCLEOTIDE SEQUENCE [LARGE SCALE GENOMIC DNA]</scope>
    <source>
        <strain evidence="3">X47</strain>
    </source>
</reference>
<dbReference type="KEGG" id="apre:CNX65_24720"/>
<feature type="compositionally biased region" description="Low complexity" evidence="1">
    <location>
        <begin position="358"/>
        <end position="390"/>
    </location>
</feature>
<evidence type="ECO:0000313" key="4">
    <source>
        <dbReference type="Proteomes" id="UP000218505"/>
    </source>
</evidence>
<proteinExistence type="predicted"/>
<accession>A0A290ZAM5</accession>
<dbReference type="InterPro" id="IPR011009">
    <property type="entry name" value="Kinase-like_dom_sf"/>
</dbReference>
<protein>
    <recommendedName>
        <fullName evidence="2">N-acetylmuramoyl-L-alanine amidase domain-containing protein</fullName>
    </recommendedName>
</protein>
<dbReference type="EMBL" id="CP023445">
    <property type="protein sequence ID" value="ATE56080.1"/>
    <property type="molecule type" value="Genomic_DNA"/>
</dbReference>
<dbReference type="SUPFAM" id="SSF55846">
    <property type="entry name" value="N-acetylmuramoyl-L-alanine amidase-like"/>
    <property type="match status" value="1"/>
</dbReference>
<feature type="domain" description="N-acetylmuramoyl-L-alanine amidase" evidence="2">
    <location>
        <begin position="229"/>
        <end position="338"/>
    </location>
</feature>
<dbReference type="SMART" id="SM00644">
    <property type="entry name" value="Ami_2"/>
    <property type="match status" value="1"/>
</dbReference>
<dbReference type="Gene3D" id="3.40.80.10">
    <property type="entry name" value="Peptidoglycan recognition protein-like"/>
    <property type="match status" value="2"/>
</dbReference>
<feature type="region of interest" description="Disordered" evidence="1">
    <location>
        <begin position="1"/>
        <end position="72"/>
    </location>
</feature>
<dbReference type="Pfam" id="PF01510">
    <property type="entry name" value="Amidase_2"/>
    <property type="match status" value="1"/>
</dbReference>